<name>A0A392VZ88_9FABA</name>
<proteinExistence type="predicted"/>
<keyword evidence="2" id="KW-1185">Reference proteome</keyword>
<feature type="non-terminal residue" evidence="1">
    <location>
        <position position="35"/>
    </location>
</feature>
<protein>
    <submittedName>
        <fullName evidence="1">Uncharacterized protein</fullName>
    </submittedName>
</protein>
<comment type="caution">
    <text evidence="1">The sequence shown here is derived from an EMBL/GenBank/DDBJ whole genome shotgun (WGS) entry which is preliminary data.</text>
</comment>
<reference evidence="1 2" key="1">
    <citation type="journal article" date="2018" name="Front. Plant Sci.">
        <title>Red Clover (Trifolium pratense) and Zigzag Clover (T. medium) - A Picture of Genomic Similarities and Differences.</title>
        <authorList>
            <person name="Dluhosova J."/>
            <person name="Istvanek J."/>
            <person name="Nedelnik J."/>
            <person name="Repkova J."/>
        </authorList>
    </citation>
    <scope>NUCLEOTIDE SEQUENCE [LARGE SCALE GENOMIC DNA]</scope>
    <source>
        <strain evidence="2">cv. 10/8</strain>
        <tissue evidence="1">Leaf</tissue>
    </source>
</reference>
<dbReference type="Proteomes" id="UP000265520">
    <property type="component" value="Unassembled WGS sequence"/>
</dbReference>
<dbReference type="AlphaFoldDB" id="A0A392VZ88"/>
<organism evidence="1 2">
    <name type="scientific">Trifolium medium</name>
    <dbReference type="NCBI Taxonomy" id="97028"/>
    <lineage>
        <taxon>Eukaryota</taxon>
        <taxon>Viridiplantae</taxon>
        <taxon>Streptophyta</taxon>
        <taxon>Embryophyta</taxon>
        <taxon>Tracheophyta</taxon>
        <taxon>Spermatophyta</taxon>
        <taxon>Magnoliopsida</taxon>
        <taxon>eudicotyledons</taxon>
        <taxon>Gunneridae</taxon>
        <taxon>Pentapetalae</taxon>
        <taxon>rosids</taxon>
        <taxon>fabids</taxon>
        <taxon>Fabales</taxon>
        <taxon>Fabaceae</taxon>
        <taxon>Papilionoideae</taxon>
        <taxon>50 kb inversion clade</taxon>
        <taxon>NPAAA clade</taxon>
        <taxon>Hologalegina</taxon>
        <taxon>IRL clade</taxon>
        <taxon>Trifolieae</taxon>
        <taxon>Trifolium</taxon>
    </lineage>
</organism>
<evidence type="ECO:0000313" key="1">
    <source>
        <dbReference type="EMBL" id="MCI92291.1"/>
    </source>
</evidence>
<sequence>MLVKKISRQRGWQNLWLQCDSKLVIDVCHVEFDCN</sequence>
<accession>A0A392VZ88</accession>
<evidence type="ECO:0000313" key="2">
    <source>
        <dbReference type="Proteomes" id="UP000265520"/>
    </source>
</evidence>
<dbReference type="EMBL" id="LXQA011296339">
    <property type="protein sequence ID" value="MCI92291.1"/>
    <property type="molecule type" value="Genomic_DNA"/>
</dbReference>